<comment type="similarity">
    <text evidence="2">Belongs to the macin family.</text>
</comment>
<dbReference type="GO" id="GO:0006952">
    <property type="term" value="P:defense response"/>
    <property type="evidence" value="ECO:0007669"/>
    <property type="project" value="InterPro"/>
</dbReference>
<evidence type="ECO:0000313" key="6">
    <source>
        <dbReference type="EMBL" id="KAK5964595.1"/>
    </source>
</evidence>
<dbReference type="Gene3D" id="3.30.30.100">
    <property type="match status" value="1"/>
</dbReference>
<keyword evidence="5" id="KW-0812">Transmembrane</keyword>
<evidence type="ECO:0000256" key="1">
    <source>
        <dbReference type="ARBA" id="ARBA00004613"/>
    </source>
</evidence>
<dbReference type="Proteomes" id="UP001331761">
    <property type="component" value="Unassembled WGS sequence"/>
</dbReference>
<dbReference type="InterPro" id="IPR038456">
    <property type="entry name" value="Macin_sf"/>
</dbReference>
<evidence type="ECO:0000313" key="7">
    <source>
        <dbReference type="Proteomes" id="UP001331761"/>
    </source>
</evidence>
<reference evidence="6 7" key="1">
    <citation type="submission" date="2019-10" db="EMBL/GenBank/DDBJ databases">
        <title>Assembly and Annotation for the nematode Trichostrongylus colubriformis.</title>
        <authorList>
            <person name="Martin J."/>
        </authorList>
    </citation>
    <scope>NUCLEOTIDE SEQUENCE [LARGE SCALE GENOMIC DNA]</scope>
    <source>
        <strain evidence="6">G859</strain>
        <tissue evidence="6">Whole worm</tissue>
    </source>
</reference>
<keyword evidence="7" id="KW-1185">Reference proteome</keyword>
<comment type="subcellular location">
    <subcellularLocation>
        <location evidence="1">Secreted</location>
    </subcellularLocation>
</comment>
<evidence type="ECO:0000256" key="4">
    <source>
        <dbReference type="ARBA" id="ARBA00023157"/>
    </source>
</evidence>
<sequence length="141" mass="15856">SGRVVKSTAKNAKDKPLVNVSQCPTCTAAVVLSASFKMNRWLMSILLLALLNGVTTNVFKNCYDNWSRCTTQTSFGTGILWKSCPEYCQKCKGRATGECVQVFNQYCSGGYQCQLVDLKFFFKSFFPRICDPRLCDLRCEL</sequence>
<dbReference type="InterPro" id="IPR029230">
    <property type="entry name" value="Macin"/>
</dbReference>
<accession>A0AAN8EUP2</accession>
<evidence type="ECO:0000256" key="5">
    <source>
        <dbReference type="SAM" id="Phobius"/>
    </source>
</evidence>
<name>A0AAN8EUP2_TRICO</name>
<feature type="transmembrane region" description="Helical" evidence="5">
    <location>
        <begin position="41"/>
        <end position="59"/>
    </location>
</feature>
<organism evidence="6 7">
    <name type="scientific">Trichostrongylus colubriformis</name>
    <name type="common">Black scour worm</name>
    <dbReference type="NCBI Taxonomy" id="6319"/>
    <lineage>
        <taxon>Eukaryota</taxon>
        <taxon>Metazoa</taxon>
        <taxon>Ecdysozoa</taxon>
        <taxon>Nematoda</taxon>
        <taxon>Chromadorea</taxon>
        <taxon>Rhabditida</taxon>
        <taxon>Rhabditina</taxon>
        <taxon>Rhabditomorpha</taxon>
        <taxon>Strongyloidea</taxon>
        <taxon>Trichostrongylidae</taxon>
        <taxon>Trichostrongylus</taxon>
    </lineage>
</organism>
<keyword evidence="5" id="KW-0472">Membrane</keyword>
<proteinExistence type="inferred from homology"/>
<protein>
    <submittedName>
        <fullName evidence="6">Uncharacterized protein</fullName>
    </submittedName>
</protein>
<dbReference type="EMBL" id="WIXE01025587">
    <property type="protein sequence ID" value="KAK5964595.1"/>
    <property type="molecule type" value="Genomic_DNA"/>
</dbReference>
<evidence type="ECO:0000256" key="2">
    <source>
        <dbReference type="ARBA" id="ARBA00010366"/>
    </source>
</evidence>
<gene>
    <name evidence="6" type="ORF">GCK32_020960</name>
</gene>
<dbReference type="GO" id="GO:0005576">
    <property type="term" value="C:extracellular region"/>
    <property type="evidence" value="ECO:0007669"/>
    <property type="project" value="UniProtKB-SubCell"/>
</dbReference>
<feature type="non-terminal residue" evidence="6">
    <location>
        <position position="1"/>
    </location>
</feature>
<dbReference type="Pfam" id="PF14865">
    <property type="entry name" value="Macin"/>
    <property type="match status" value="1"/>
</dbReference>
<dbReference type="AlphaFoldDB" id="A0AAN8EUP2"/>
<keyword evidence="4" id="KW-1015">Disulfide bond</keyword>
<keyword evidence="5" id="KW-1133">Transmembrane helix</keyword>
<comment type="caution">
    <text evidence="6">The sequence shown here is derived from an EMBL/GenBank/DDBJ whole genome shotgun (WGS) entry which is preliminary data.</text>
</comment>
<keyword evidence="3" id="KW-0964">Secreted</keyword>
<evidence type="ECO:0000256" key="3">
    <source>
        <dbReference type="ARBA" id="ARBA00022525"/>
    </source>
</evidence>